<feature type="non-terminal residue" evidence="1">
    <location>
        <position position="64"/>
    </location>
</feature>
<name>A0A0F9A423_9ZZZZ</name>
<comment type="caution">
    <text evidence="1">The sequence shown here is derived from an EMBL/GenBank/DDBJ whole genome shotgun (WGS) entry which is preliminary data.</text>
</comment>
<gene>
    <name evidence="1" type="ORF">LCGC14_2617280</name>
</gene>
<evidence type="ECO:0008006" key="2">
    <source>
        <dbReference type="Google" id="ProtNLM"/>
    </source>
</evidence>
<dbReference type="EMBL" id="LAZR01044574">
    <property type="protein sequence ID" value="KKL04319.1"/>
    <property type="molecule type" value="Genomic_DNA"/>
</dbReference>
<evidence type="ECO:0000313" key="1">
    <source>
        <dbReference type="EMBL" id="KKL04319.1"/>
    </source>
</evidence>
<protein>
    <recommendedName>
        <fullName evidence="2">MobA-like NTP transferase domain-containing protein</fullName>
    </recommendedName>
</protein>
<dbReference type="InterPro" id="IPR029044">
    <property type="entry name" value="Nucleotide-diphossugar_trans"/>
</dbReference>
<reference evidence="1" key="1">
    <citation type="journal article" date="2015" name="Nature">
        <title>Complex archaea that bridge the gap between prokaryotes and eukaryotes.</title>
        <authorList>
            <person name="Spang A."/>
            <person name="Saw J.H."/>
            <person name="Jorgensen S.L."/>
            <person name="Zaremba-Niedzwiedzka K."/>
            <person name="Martijn J."/>
            <person name="Lind A.E."/>
            <person name="van Eijk R."/>
            <person name="Schleper C."/>
            <person name="Guy L."/>
            <person name="Ettema T.J."/>
        </authorList>
    </citation>
    <scope>NUCLEOTIDE SEQUENCE</scope>
</reference>
<sequence length="64" mass="7167">MKIVIPMAGEGSRFSEAGYTVPKPLIEVSGKPMIQKVVENLPFDADFIFLVRQEHLDQYNTASL</sequence>
<accession>A0A0F9A423</accession>
<dbReference type="Gene3D" id="3.90.550.10">
    <property type="entry name" value="Spore Coat Polysaccharide Biosynthesis Protein SpsA, Chain A"/>
    <property type="match status" value="1"/>
</dbReference>
<proteinExistence type="predicted"/>
<dbReference type="AlphaFoldDB" id="A0A0F9A423"/>
<dbReference type="SUPFAM" id="SSF53448">
    <property type="entry name" value="Nucleotide-diphospho-sugar transferases"/>
    <property type="match status" value="1"/>
</dbReference>
<organism evidence="1">
    <name type="scientific">marine sediment metagenome</name>
    <dbReference type="NCBI Taxonomy" id="412755"/>
    <lineage>
        <taxon>unclassified sequences</taxon>
        <taxon>metagenomes</taxon>
        <taxon>ecological metagenomes</taxon>
    </lineage>
</organism>